<name>A0ABQ3SE81_9ACTN</name>
<proteinExistence type="predicted"/>
<dbReference type="EMBL" id="BNEC01000003">
    <property type="protein sequence ID" value="GHI66419.1"/>
    <property type="molecule type" value="Genomic_DNA"/>
</dbReference>
<feature type="region of interest" description="Disordered" evidence="1">
    <location>
        <begin position="19"/>
        <end position="38"/>
    </location>
</feature>
<evidence type="ECO:0000256" key="1">
    <source>
        <dbReference type="SAM" id="MobiDB-lite"/>
    </source>
</evidence>
<sequence length="100" mass="10733">MSASVLFLSIARLNSCDRHGGDRWPGRPLTERARPEAKGKEIKIGRRVVRPVSLALMVPAPALGAAANAFADGNVSWRNAATGKYPMTAQGHLRNGADRK</sequence>
<gene>
    <name evidence="2" type="ORF">Snoj_03370</name>
</gene>
<reference evidence="3" key="1">
    <citation type="submission" date="2023-07" db="EMBL/GenBank/DDBJ databases">
        <title>Whole genome shotgun sequence of Streptomyces nojiriensis NBRC 13794.</title>
        <authorList>
            <person name="Komaki H."/>
            <person name="Tamura T."/>
        </authorList>
    </citation>
    <scope>NUCLEOTIDE SEQUENCE [LARGE SCALE GENOMIC DNA]</scope>
    <source>
        <strain evidence="3">NBRC 13794</strain>
    </source>
</reference>
<evidence type="ECO:0000313" key="2">
    <source>
        <dbReference type="EMBL" id="GHI66419.1"/>
    </source>
</evidence>
<dbReference type="Proteomes" id="UP000613974">
    <property type="component" value="Unassembled WGS sequence"/>
</dbReference>
<comment type="caution">
    <text evidence="2">The sequence shown here is derived from an EMBL/GenBank/DDBJ whole genome shotgun (WGS) entry which is preliminary data.</text>
</comment>
<accession>A0ABQ3SE81</accession>
<evidence type="ECO:0000313" key="3">
    <source>
        <dbReference type="Proteomes" id="UP000613974"/>
    </source>
</evidence>
<keyword evidence="3" id="KW-1185">Reference proteome</keyword>
<protein>
    <submittedName>
        <fullName evidence="2">Uncharacterized protein</fullName>
    </submittedName>
</protein>
<organism evidence="2 3">
    <name type="scientific">Streptomyces nojiriensis</name>
    <dbReference type="NCBI Taxonomy" id="66374"/>
    <lineage>
        <taxon>Bacteria</taxon>
        <taxon>Bacillati</taxon>
        <taxon>Actinomycetota</taxon>
        <taxon>Actinomycetes</taxon>
        <taxon>Kitasatosporales</taxon>
        <taxon>Streptomycetaceae</taxon>
        <taxon>Streptomyces</taxon>
    </lineage>
</organism>